<keyword evidence="4 5" id="KW-0274">FAD</keyword>
<name>A0A6G6Y123_9SPHN</name>
<keyword evidence="3 6" id="KW-0285">Flavoprotein</keyword>
<dbReference type="PROSITE" id="PS00624">
    <property type="entry name" value="GMC_OXRED_2"/>
    <property type="match status" value="1"/>
</dbReference>
<accession>A0A6G6Y123</accession>
<feature type="domain" description="Glucose-methanol-choline oxidoreductase N-terminal" evidence="8">
    <location>
        <begin position="248"/>
        <end position="262"/>
    </location>
</feature>
<dbReference type="InterPro" id="IPR000172">
    <property type="entry name" value="GMC_OxRdtase_N"/>
</dbReference>
<gene>
    <name evidence="9" type="ORF">G5C33_01815</name>
</gene>
<dbReference type="GO" id="GO:0050660">
    <property type="term" value="F:flavin adenine dinucleotide binding"/>
    <property type="evidence" value="ECO:0007669"/>
    <property type="project" value="InterPro"/>
</dbReference>
<dbReference type="Pfam" id="PF00732">
    <property type="entry name" value="GMC_oxred_N"/>
    <property type="match status" value="1"/>
</dbReference>
<dbReference type="KEGG" id="spzr:G5C33_01815"/>
<feature type="binding site" evidence="5">
    <location>
        <position position="214"/>
    </location>
    <ligand>
        <name>FAD</name>
        <dbReference type="ChEBI" id="CHEBI:57692"/>
    </ligand>
</feature>
<dbReference type="InterPro" id="IPR007867">
    <property type="entry name" value="GMC_OxRtase_C"/>
</dbReference>
<evidence type="ECO:0000256" key="6">
    <source>
        <dbReference type="RuleBase" id="RU003968"/>
    </source>
</evidence>
<dbReference type="GO" id="GO:0016614">
    <property type="term" value="F:oxidoreductase activity, acting on CH-OH group of donors"/>
    <property type="evidence" value="ECO:0007669"/>
    <property type="project" value="InterPro"/>
</dbReference>
<proteinExistence type="inferred from homology"/>
<dbReference type="SUPFAM" id="SSF54373">
    <property type="entry name" value="FAD-linked reductases, C-terminal domain"/>
    <property type="match status" value="1"/>
</dbReference>
<dbReference type="Proteomes" id="UP000501568">
    <property type="component" value="Chromosome"/>
</dbReference>
<dbReference type="Gene3D" id="3.30.560.10">
    <property type="entry name" value="Glucose Oxidase, domain 3"/>
    <property type="match status" value="1"/>
</dbReference>
<evidence type="ECO:0000256" key="5">
    <source>
        <dbReference type="PIRSR" id="PIRSR000137-2"/>
    </source>
</evidence>
<evidence type="ECO:0000313" key="10">
    <source>
        <dbReference type="Proteomes" id="UP000501568"/>
    </source>
</evidence>
<organism evidence="9 10">
    <name type="scientific">Stakelama tenebrarum</name>
    <dbReference type="NCBI Taxonomy" id="2711215"/>
    <lineage>
        <taxon>Bacteria</taxon>
        <taxon>Pseudomonadati</taxon>
        <taxon>Pseudomonadota</taxon>
        <taxon>Alphaproteobacteria</taxon>
        <taxon>Sphingomonadales</taxon>
        <taxon>Sphingomonadaceae</taxon>
        <taxon>Stakelama</taxon>
    </lineage>
</organism>
<evidence type="ECO:0000313" key="9">
    <source>
        <dbReference type="EMBL" id="QIG78644.1"/>
    </source>
</evidence>
<dbReference type="Gene3D" id="3.50.50.60">
    <property type="entry name" value="FAD/NAD(P)-binding domain"/>
    <property type="match status" value="1"/>
</dbReference>
<dbReference type="AlphaFoldDB" id="A0A6G6Y123"/>
<dbReference type="PANTHER" id="PTHR11552">
    <property type="entry name" value="GLUCOSE-METHANOL-CHOLINE GMC OXIDOREDUCTASE"/>
    <property type="match status" value="1"/>
</dbReference>
<comment type="similarity">
    <text evidence="2 6">Belongs to the GMC oxidoreductase family.</text>
</comment>
<dbReference type="RefSeq" id="WP_165325642.1">
    <property type="nucleotide sequence ID" value="NZ_CP049109.1"/>
</dbReference>
<dbReference type="PANTHER" id="PTHR11552:SF147">
    <property type="entry name" value="CHOLINE DEHYDROGENASE, MITOCHONDRIAL"/>
    <property type="match status" value="1"/>
</dbReference>
<evidence type="ECO:0000259" key="7">
    <source>
        <dbReference type="PROSITE" id="PS00623"/>
    </source>
</evidence>
<sequence length="527" mass="56988">MEEADIVVIGAGSGGCAAAGRLSAEGRWRVALLEAGGRNAGLRTRMPAMLVDPVPASNWAFETLPQPGLNGRRGYQPRGRGLGGSSAINAMLYIRGHPGDYDEWAAMGCLGWAWRDVLPWFRASECNERGGDAWHGDAGPLAVSDQRHRHPGAQAFLDAAAALGVPVNPDFNGAEQDGVGWFQVTQRRGARWSAARAYLDPSRDTLEVLTEAVVERILFEEGRVWGVAYRRDGERHVLRARHVVLAAGAFQTPQLLMLSGIGPGARLGDMGLAVQVDRNDVGANLQDHVDYVASFAVRGHGFLGRSLRGKLRFGAAMLRWLATRRGLMTSPLAEAGAFLRTDPRAAAPDVQLHFLPAIVEDHGRARVKAHGYSCHAAVLRPFSRGTVTLASLDVRDAPRIDPAFLADPRDLRLLKRGVRTMYHILRADPLARFGGRDRHPIDMGDEAAFEAALRARADTIYHPVGTARMGSDGDAVCDPRLRVRGVDGLWLADASVMPRIVGGNTNAPTIMIGERCADFLAADLREG</sequence>
<evidence type="ECO:0000256" key="1">
    <source>
        <dbReference type="ARBA" id="ARBA00001974"/>
    </source>
</evidence>
<dbReference type="EMBL" id="CP049109">
    <property type="protein sequence ID" value="QIG78644.1"/>
    <property type="molecule type" value="Genomic_DNA"/>
</dbReference>
<dbReference type="InterPro" id="IPR036188">
    <property type="entry name" value="FAD/NAD-bd_sf"/>
</dbReference>
<keyword evidence="10" id="KW-1185">Reference proteome</keyword>
<comment type="cofactor">
    <cofactor evidence="1 5">
        <name>FAD</name>
        <dbReference type="ChEBI" id="CHEBI:57692"/>
    </cofactor>
</comment>
<protein>
    <submittedName>
        <fullName evidence="9">FAD-binding protein</fullName>
    </submittedName>
</protein>
<dbReference type="PROSITE" id="PS00623">
    <property type="entry name" value="GMC_OXRED_1"/>
    <property type="match status" value="1"/>
</dbReference>
<evidence type="ECO:0000259" key="8">
    <source>
        <dbReference type="PROSITE" id="PS00624"/>
    </source>
</evidence>
<dbReference type="SUPFAM" id="SSF51905">
    <property type="entry name" value="FAD/NAD(P)-binding domain"/>
    <property type="match status" value="1"/>
</dbReference>
<dbReference type="InterPro" id="IPR012132">
    <property type="entry name" value="GMC_OxRdtase"/>
</dbReference>
<evidence type="ECO:0000256" key="2">
    <source>
        <dbReference type="ARBA" id="ARBA00010790"/>
    </source>
</evidence>
<evidence type="ECO:0000256" key="4">
    <source>
        <dbReference type="ARBA" id="ARBA00022827"/>
    </source>
</evidence>
<dbReference type="Pfam" id="PF05199">
    <property type="entry name" value="GMC_oxred_C"/>
    <property type="match status" value="1"/>
</dbReference>
<feature type="domain" description="Glucose-methanol-choline oxidoreductase N-terminal" evidence="7">
    <location>
        <begin position="79"/>
        <end position="102"/>
    </location>
</feature>
<dbReference type="PIRSF" id="PIRSF000137">
    <property type="entry name" value="Alcohol_oxidase"/>
    <property type="match status" value="1"/>
</dbReference>
<reference evidence="9 10" key="1">
    <citation type="submission" date="2020-02" db="EMBL/GenBank/DDBJ databases">
        <authorList>
            <person name="Zheng R.K."/>
            <person name="Sun C.M."/>
        </authorList>
    </citation>
    <scope>NUCLEOTIDE SEQUENCE [LARGE SCALE GENOMIC DNA]</scope>
    <source>
        <strain evidence="10">zrk23</strain>
    </source>
</reference>
<evidence type="ECO:0000256" key="3">
    <source>
        <dbReference type="ARBA" id="ARBA00022630"/>
    </source>
</evidence>